<comment type="caution">
    <text evidence="1">The sequence shown here is derived from an EMBL/GenBank/DDBJ whole genome shotgun (WGS) entry which is preliminary data.</text>
</comment>
<sequence length="170" mass="20085">MFNEVLTVYEEGHMNRTSVYKWCKEFKNGRTNVHNDLRSWKSLILIDNIVKKVKNAIQIDWMNFLQYFCNRQGELFKNFKIKGEVCNKRSLLAARKRQTPHGQCHEAIFGLLWMGYFKPPSEVKGADEKWTKEVAAAFYEADIKILICCITTNIERERDGDYIEKCTQIY</sequence>
<dbReference type="EMBL" id="VUJU01004578">
    <property type="protein sequence ID" value="KAF0753922.1"/>
    <property type="molecule type" value="Genomic_DNA"/>
</dbReference>
<evidence type="ECO:0000313" key="1">
    <source>
        <dbReference type="EMBL" id="KAF0753922.1"/>
    </source>
</evidence>
<dbReference type="Proteomes" id="UP000478052">
    <property type="component" value="Unassembled WGS sequence"/>
</dbReference>
<proteinExistence type="predicted"/>
<reference evidence="1 2" key="1">
    <citation type="submission" date="2019-08" db="EMBL/GenBank/DDBJ databases">
        <title>Whole genome of Aphis craccivora.</title>
        <authorList>
            <person name="Voronova N.V."/>
            <person name="Shulinski R.S."/>
            <person name="Bandarenka Y.V."/>
            <person name="Zhorov D.G."/>
            <person name="Warner D."/>
        </authorList>
    </citation>
    <scope>NUCLEOTIDE SEQUENCE [LARGE SCALE GENOMIC DNA]</scope>
    <source>
        <strain evidence="1">180601</strain>
        <tissue evidence="1">Whole Body</tissue>
    </source>
</reference>
<gene>
    <name evidence="1" type="ORF">FWK35_00024270</name>
</gene>
<keyword evidence="2" id="KW-1185">Reference proteome</keyword>
<name>A0A6G0YE39_APHCR</name>
<dbReference type="OrthoDB" id="6572822at2759"/>
<dbReference type="AlphaFoldDB" id="A0A6G0YE39"/>
<protein>
    <submittedName>
        <fullName evidence="1">Protein GVQW3-like</fullName>
    </submittedName>
</protein>
<organism evidence="1 2">
    <name type="scientific">Aphis craccivora</name>
    <name type="common">Cowpea aphid</name>
    <dbReference type="NCBI Taxonomy" id="307492"/>
    <lineage>
        <taxon>Eukaryota</taxon>
        <taxon>Metazoa</taxon>
        <taxon>Ecdysozoa</taxon>
        <taxon>Arthropoda</taxon>
        <taxon>Hexapoda</taxon>
        <taxon>Insecta</taxon>
        <taxon>Pterygota</taxon>
        <taxon>Neoptera</taxon>
        <taxon>Paraneoptera</taxon>
        <taxon>Hemiptera</taxon>
        <taxon>Sternorrhyncha</taxon>
        <taxon>Aphidomorpha</taxon>
        <taxon>Aphidoidea</taxon>
        <taxon>Aphididae</taxon>
        <taxon>Aphidini</taxon>
        <taxon>Aphis</taxon>
        <taxon>Aphis</taxon>
    </lineage>
</organism>
<evidence type="ECO:0000313" key="2">
    <source>
        <dbReference type="Proteomes" id="UP000478052"/>
    </source>
</evidence>
<accession>A0A6G0YE39</accession>